<dbReference type="PANTHER" id="PTHR32432:SF3">
    <property type="entry name" value="ETHANOLAMINE UTILIZATION PROTEIN EUTJ"/>
    <property type="match status" value="1"/>
</dbReference>
<dbReference type="AlphaFoldDB" id="K4KVU5"/>
<evidence type="ECO:0000313" key="2">
    <source>
        <dbReference type="Proteomes" id="UP000000466"/>
    </source>
</evidence>
<dbReference type="HOGENOM" id="CLU_075009_1_0_6"/>
<dbReference type="RefSeq" id="WP_015046235.1">
    <property type="nucleotide sequence ID" value="NC_018868.3"/>
</dbReference>
<dbReference type="OrthoDB" id="5296002at2"/>
<dbReference type="InterPro" id="IPR050696">
    <property type="entry name" value="FtsA/MreB"/>
</dbReference>
<dbReference type="PANTHER" id="PTHR32432">
    <property type="entry name" value="CELL DIVISION PROTEIN FTSA-RELATED"/>
    <property type="match status" value="1"/>
</dbReference>
<protein>
    <submittedName>
        <fullName evidence="1">MSHA biogenesis protein MshI</fullName>
    </submittedName>
</protein>
<proteinExistence type="predicted"/>
<accession>K4KVU5</accession>
<dbReference type="SUPFAM" id="SSF53067">
    <property type="entry name" value="Actin-like ATPase domain"/>
    <property type="match status" value="1"/>
</dbReference>
<reference evidence="1 2" key="1">
    <citation type="journal article" date="2013" name="Genome Announc.">
        <title>Complete genome sequence of Simiduia agarivorans SA1(T), a marine bacterium able to degrade a variety of polysaccharides.</title>
        <authorList>
            <person name="Lin S.Y."/>
            <person name="Shieh W.Y."/>
            <person name="Chen J.S."/>
            <person name="Tang S.L."/>
        </authorList>
    </citation>
    <scope>NUCLEOTIDE SEQUENCE [LARGE SCALE GENOMIC DNA]</scope>
    <source>
        <strain evidence="2">DSM 21679 / JCM 13881 / BCRC 17597 / SA1</strain>
    </source>
</reference>
<dbReference type="STRING" id="1117647.M5M_04275"/>
<dbReference type="InterPro" id="IPR043129">
    <property type="entry name" value="ATPase_NBD"/>
</dbReference>
<keyword evidence="2" id="KW-1185">Reference proteome</keyword>
<name>K4KVU5_SIMAS</name>
<gene>
    <name evidence="1" type="ordered locus">M5M_04275</name>
</gene>
<evidence type="ECO:0000313" key="1">
    <source>
        <dbReference type="EMBL" id="AFU98062.1"/>
    </source>
</evidence>
<dbReference type="Gene3D" id="3.30.420.40">
    <property type="match status" value="2"/>
</dbReference>
<organism evidence="1 2">
    <name type="scientific">Simiduia agarivorans (strain DSM 21679 / JCM 13881 / BCRC 17597 / SA1)</name>
    <dbReference type="NCBI Taxonomy" id="1117647"/>
    <lineage>
        <taxon>Bacteria</taxon>
        <taxon>Pseudomonadati</taxon>
        <taxon>Pseudomonadota</taxon>
        <taxon>Gammaproteobacteria</taxon>
        <taxon>Cellvibrionales</taxon>
        <taxon>Cellvibrionaceae</taxon>
        <taxon>Simiduia</taxon>
    </lineage>
</organism>
<dbReference type="EMBL" id="CP003746">
    <property type="protein sequence ID" value="AFU98062.1"/>
    <property type="molecule type" value="Genomic_DNA"/>
</dbReference>
<dbReference type="Gene3D" id="3.30.1490.300">
    <property type="match status" value="1"/>
</dbReference>
<sequence length="308" mass="33695">MFKSLFSRKGPAGLCGLQIQGGNLLLAFVSGAGERIALDCCEVLEAGDSWSGRAELLAQKVRESGLAQARCNLVLTPEQYQLFMMEAPKVPAEELREAVKWKVKDLVSEPLDQVVIDVMSLADDCGRAGQRLIYAVVAKREFIEAAIALVEKSGLVLESIDIDEMAVRNLGVRLAADKRGVALVVLRQGQGSLALVKEQQLYLSRSFTINYAGGLLDDIPEEALILELQRSFDYYERQLGQVPPATIVLMGEHVTSDKLQGQLADAFGAQVQTLDIARWLEDNERYDELVLQQCASALGAALRSEEAV</sequence>
<dbReference type="eggNOG" id="COG4972">
    <property type="taxonomic scope" value="Bacteria"/>
</dbReference>
<dbReference type="Proteomes" id="UP000000466">
    <property type="component" value="Chromosome"/>
</dbReference>
<dbReference type="KEGG" id="saga:M5M_04275"/>